<sequence>MKELYKNIKSIGLAIVGFDDMCHLANIIEEIKDNIDYVVVGLQRISYNGEKLDPSDENEVLRLKDGGLIDKVLYIDLDMRKEPREQETDKRNRLIDDIAEHGCSHALVIDSDEFYTDKDFKKALRFLDDTNSEISYCRYVNYYHDYMHYLVYPFKEGNYVPFVTSVKYRFAYNCSDFPKPSDPTRRYERPRFLGEDGNEYYSIGYTELDWKTIKMHHLSWLRSNIRKKLYNWSAKKCFENHVELIDKAVEAYEQFDGTTEGFKANLLFNTPGNQVDVETWPKQFINPKYDFRNKVERVSEEKNILILVMSMDHPQYEAQEQAIRETWMQYAEENFKNIKVLFYKGTEKESYREGDTLYIKNSDLLEHTYSKTMDALDFIDKNLILKDNTIFEYDYILRTNTSTYINIDLLNEYVKGLDKYEFMMHCAEIDCCWWSKMHFYAKGNALLMNKFYIERVKYLRNNQMEKSFGSTDDCIIGATINIHNHKLNIDHKKHIKSFGLFYELDRDLTGTFEDYKNRIVISVKTVIKNNEPINSERAYDALKMKSLHDIFLENRGNYELPTEFNKTVLFIEDKEKWLSLPKEKVNTRSVVKDFIISYEEACEKLKKIQPLI</sequence>
<proteinExistence type="predicted"/>
<evidence type="ECO:0000313" key="1">
    <source>
        <dbReference type="EMBL" id="DAE17735.1"/>
    </source>
</evidence>
<organism evidence="1">
    <name type="scientific">Myoviridae sp. ctn8H20</name>
    <dbReference type="NCBI Taxonomy" id="2825169"/>
    <lineage>
        <taxon>Viruses</taxon>
        <taxon>Duplodnaviria</taxon>
        <taxon>Heunggongvirae</taxon>
        <taxon>Uroviricota</taxon>
        <taxon>Caudoviricetes</taxon>
    </lineage>
</organism>
<name>A0A8S5QEQ3_9CAUD</name>
<accession>A0A8S5QEQ3</accession>
<dbReference type="EMBL" id="BK015645">
    <property type="protein sequence ID" value="DAE17735.1"/>
    <property type="molecule type" value="Genomic_DNA"/>
</dbReference>
<protein>
    <submittedName>
        <fullName evidence="1">Fringe-like</fullName>
    </submittedName>
</protein>
<reference evidence="1" key="1">
    <citation type="journal article" date="2021" name="Proc. Natl. Acad. Sci. U.S.A.">
        <title>A Catalog of Tens of Thousands of Viruses from Human Metagenomes Reveals Hidden Associations with Chronic Diseases.</title>
        <authorList>
            <person name="Tisza M.J."/>
            <person name="Buck C.B."/>
        </authorList>
    </citation>
    <scope>NUCLEOTIDE SEQUENCE</scope>
    <source>
        <strain evidence="1">Ctn8H20</strain>
    </source>
</reference>